<organism evidence="1 2">
    <name type="scientific">Blautia celeris</name>
    <dbReference type="NCBI Taxonomy" id="2763026"/>
    <lineage>
        <taxon>Bacteria</taxon>
        <taxon>Bacillati</taxon>
        <taxon>Bacillota</taxon>
        <taxon>Clostridia</taxon>
        <taxon>Lachnospirales</taxon>
        <taxon>Lachnospiraceae</taxon>
        <taxon>Blautia</taxon>
    </lineage>
</organism>
<evidence type="ECO:0000313" key="2">
    <source>
        <dbReference type="Proteomes" id="UP000654573"/>
    </source>
</evidence>
<comment type="caution">
    <text evidence="1">The sequence shown here is derived from an EMBL/GenBank/DDBJ whole genome shotgun (WGS) entry which is preliminary data.</text>
</comment>
<name>A0ABR7FKD1_9FIRM</name>
<reference evidence="1 2" key="1">
    <citation type="submission" date="2020-08" db="EMBL/GenBank/DDBJ databases">
        <title>Genome public.</title>
        <authorList>
            <person name="Liu C."/>
            <person name="Sun Q."/>
        </authorList>
    </citation>
    <scope>NUCLEOTIDE SEQUENCE [LARGE SCALE GENOMIC DNA]</scope>
    <source>
        <strain evidence="1 2">NSJ-34</strain>
    </source>
</reference>
<evidence type="ECO:0000313" key="1">
    <source>
        <dbReference type="EMBL" id="MBC5674881.1"/>
    </source>
</evidence>
<dbReference type="Proteomes" id="UP000654573">
    <property type="component" value="Unassembled WGS sequence"/>
</dbReference>
<accession>A0ABR7FKD1</accession>
<proteinExistence type="predicted"/>
<keyword evidence="2" id="KW-1185">Reference proteome</keyword>
<protein>
    <submittedName>
        <fullName evidence="1">Uncharacterized protein</fullName>
    </submittedName>
</protein>
<gene>
    <name evidence="1" type="ORF">H8S76_21835</name>
</gene>
<dbReference type="EMBL" id="JACOOU010000012">
    <property type="protein sequence ID" value="MBC5674881.1"/>
    <property type="molecule type" value="Genomic_DNA"/>
</dbReference>
<dbReference type="RefSeq" id="WP_028529332.1">
    <property type="nucleotide sequence ID" value="NZ_JACOOU010000012.1"/>
</dbReference>
<sequence length="153" mass="17873">MKKGAAMATILDQYLEKQNTIRSQIAENSLPPEDLLIMQELNYRICVLETFQSFCKSAPITLDTKVMGYHFQMVDAYVRFTLNERRFGLKADAEGQKRRETALSSFEHVVQDGRKRFSSFKAGTQEQYKISISQYIHTILPVWMQYRNTYINL</sequence>